<feature type="coiled-coil region" evidence="1">
    <location>
        <begin position="75"/>
        <end position="104"/>
    </location>
</feature>
<reference evidence="3 4" key="1">
    <citation type="journal article" date="2011" name="PLoS Genet.">
        <title>Comparative genomic analysis of human fungal pathogens causing paracoccidioidomycosis.</title>
        <authorList>
            <person name="Desjardins C.A."/>
            <person name="Champion M.D."/>
            <person name="Holder J.W."/>
            <person name="Muszewska A."/>
            <person name="Goldberg J."/>
            <person name="Bailao A.M."/>
            <person name="Brigido M.M."/>
            <person name="Ferreira M.E."/>
            <person name="Garcia A.M."/>
            <person name="Grynberg M."/>
            <person name="Gujja S."/>
            <person name="Heiman D.I."/>
            <person name="Henn M.R."/>
            <person name="Kodira C.D."/>
            <person name="Leon-Narvaez H."/>
            <person name="Longo L.V."/>
            <person name="Ma L.J."/>
            <person name="Malavazi I."/>
            <person name="Matsuo A.L."/>
            <person name="Morais F.V."/>
            <person name="Pereira M."/>
            <person name="Rodriguez-Brito S."/>
            <person name="Sakthikumar S."/>
            <person name="Salem-Izacc S.M."/>
            <person name="Sykes S.M."/>
            <person name="Teixeira M.M."/>
            <person name="Vallejo M.C."/>
            <person name="Walter M.E."/>
            <person name="Yandava C."/>
            <person name="Young S."/>
            <person name="Zeng Q."/>
            <person name="Zucker J."/>
            <person name="Felipe M.S."/>
            <person name="Goldman G.H."/>
            <person name="Haas B.J."/>
            <person name="McEwen J.G."/>
            <person name="Nino-Vega G."/>
            <person name="Puccia R."/>
            <person name="San-Blas G."/>
            <person name="Soares C.M."/>
            <person name="Birren B.W."/>
            <person name="Cuomo C.A."/>
        </authorList>
    </citation>
    <scope>NUCLEOTIDE SEQUENCE [LARGE SCALE GENOMIC DNA]</scope>
    <source>
        <strain evidence="3 4">Pb18</strain>
    </source>
</reference>
<sequence>MAERAFKSSNIGPPETPDRQAGLITASTTVRLVRLRRVEYADPTPSEDGVETPAATPNPPPATNSEELQLRRLDLKHQKIDLELQKERCKELQLQLQLEGLRAQNDRAAMPANPPAGRPSAWDLNLRS</sequence>
<gene>
    <name evidence="3" type="ORF">PADG_11175</name>
</gene>
<feature type="region of interest" description="Disordered" evidence="2">
    <location>
        <begin position="106"/>
        <end position="128"/>
    </location>
</feature>
<evidence type="ECO:0000256" key="2">
    <source>
        <dbReference type="SAM" id="MobiDB-lite"/>
    </source>
</evidence>
<organism evidence="3 4">
    <name type="scientific">Paracoccidioides brasiliensis (strain Pb18)</name>
    <dbReference type="NCBI Taxonomy" id="502780"/>
    <lineage>
        <taxon>Eukaryota</taxon>
        <taxon>Fungi</taxon>
        <taxon>Dikarya</taxon>
        <taxon>Ascomycota</taxon>
        <taxon>Pezizomycotina</taxon>
        <taxon>Eurotiomycetes</taxon>
        <taxon>Eurotiomycetidae</taxon>
        <taxon>Onygenales</taxon>
        <taxon>Ajellomycetaceae</taxon>
        <taxon>Paracoccidioides</taxon>
    </lineage>
</organism>
<protein>
    <submittedName>
        <fullName evidence="3">Uncharacterized protein</fullName>
    </submittedName>
</protein>
<dbReference type="RefSeq" id="XP_010756770.1">
    <property type="nucleotide sequence ID" value="XM_010758468.1"/>
</dbReference>
<feature type="region of interest" description="Disordered" evidence="2">
    <location>
        <begin position="1"/>
        <end position="25"/>
    </location>
</feature>
<keyword evidence="4" id="KW-1185">Reference proteome</keyword>
<accession>A0A0A0HW05</accession>
<dbReference type="KEGG" id="pbn:PADG_11175"/>
<dbReference type="HOGENOM" id="CLU_150179_0_0_1"/>
<dbReference type="EMBL" id="KN275957">
    <property type="protein sequence ID" value="KGM92717.1"/>
    <property type="molecule type" value="Genomic_DNA"/>
</dbReference>
<feature type="region of interest" description="Disordered" evidence="2">
    <location>
        <begin position="38"/>
        <end position="66"/>
    </location>
</feature>
<evidence type="ECO:0000256" key="1">
    <source>
        <dbReference type="SAM" id="Coils"/>
    </source>
</evidence>
<keyword evidence="1" id="KW-0175">Coiled coil</keyword>
<dbReference type="AlphaFoldDB" id="A0A0A0HW05"/>
<dbReference type="GeneID" id="22587072"/>
<name>A0A0A0HW05_PARBD</name>
<dbReference type="OMA" id="GRPSAWD"/>
<evidence type="ECO:0000313" key="3">
    <source>
        <dbReference type="EMBL" id="KGM92717.1"/>
    </source>
</evidence>
<proteinExistence type="predicted"/>
<dbReference type="InParanoid" id="A0A0A0HW05"/>
<dbReference type="Proteomes" id="UP000001628">
    <property type="component" value="Unassembled WGS sequence"/>
</dbReference>
<dbReference type="VEuPathDB" id="FungiDB:PADG_11175"/>
<evidence type="ECO:0000313" key="4">
    <source>
        <dbReference type="Proteomes" id="UP000001628"/>
    </source>
</evidence>